<evidence type="ECO:0000256" key="10">
    <source>
        <dbReference type="ARBA" id="ARBA00044721"/>
    </source>
</evidence>
<dbReference type="EMBL" id="RSCD01000005">
    <property type="protein sequence ID" value="RSH92921.1"/>
    <property type="molecule type" value="Genomic_DNA"/>
</dbReference>
<sequence>MYWDHVTFPGAVPRSFLPPTLLGLATLPLSTLGVAVGVIRTKLQVQILIRLVLAGIHVHCFNHLVKTIRARYGPSVRNWFLVLSMSQFHIPFYAGRTLPNFMILPGVLLSFSWLLRSFSNSAPPRVTAWRRHLSIFLLTFLATNARLELAAFVIPLALTLVLLRKVNLAAAFSFGALGGFGVVLIAGPIDHELWSRALPHASLPQFTSWWQFAWPELASLQYNLFQGQASNWGIMPAHYYFTNSLPKLLMSALPLAVFGLVWAAADKLGMLGNGNSNGNGGKGFGKAVWEIWCLFGPALAGLLGAMSAVGHKEWRFVVYVVPIFNLIAALTAASLWETRATWLRPLMRLGLVGMIMINLLATGFLTFLSMHNYPGGSVWSILEEAEAAQPHRNVSVHFHSYPLQTGASLFTFLHSTTPTSHWPRQAIPNPLEPTWRYFKSEDPGLKTPGGAYDAGFEGAKRGKWGMEVVWGSRAAVLRRV</sequence>
<feature type="transmembrane region" description="Helical" evidence="12">
    <location>
        <begin position="20"/>
        <end position="40"/>
    </location>
</feature>
<dbReference type="STRING" id="1890683.A0A427YPB6"/>
<proteinExistence type="inferred from homology"/>
<gene>
    <name evidence="13" type="primary">ALG12</name>
    <name evidence="13" type="ORF">EHS25_008367</name>
</gene>
<name>A0A427YPB6_9TREE</name>
<accession>A0A427YPB6</accession>
<reference evidence="13 14" key="1">
    <citation type="submission" date="2018-11" db="EMBL/GenBank/DDBJ databases">
        <title>Genome sequence of Saitozyma podzolica DSM 27192.</title>
        <authorList>
            <person name="Aliyu H."/>
            <person name="Gorte O."/>
            <person name="Ochsenreither K."/>
        </authorList>
    </citation>
    <scope>NUCLEOTIDE SEQUENCE [LARGE SCALE GENOMIC DNA]</scope>
    <source>
        <strain evidence="13 14">DSM 27192</strain>
    </source>
</reference>
<evidence type="ECO:0000256" key="12">
    <source>
        <dbReference type="RuleBase" id="RU363075"/>
    </source>
</evidence>
<organism evidence="13 14">
    <name type="scientific">Saitozyma podzolica</name>
    <dbReference type="NCBI Taxonomy" id="1890683"/>
    <lineage>
        <taxon>Eukaryota</taxon>
        <taxon>Fungi</taxon>
        <taxon>Dikarya</taxon>
        <taxon>Basidiomycota</taxon>
        <taxon>Agaricomycotina</taxon>
        <taxon>Tremellomycetes</taxon>
        <taxon>Tremellales</taxon>
        <taxon>Trimorphomycetaceae</taxon>
        <taxon>Saitozyma</taxon>
    </lineage>
</organism>
<feature type="transmembrane region" description="Helical" evidence="12">
    <location>
        <begin position="168"/>
        <end position="189"/>
    </location>
</feature>
<dbReference type="GO" id="GO:0006487">
    <property type="term" value="P:protein N-linked glycosylation"/>
    <property type="evidence" value="ECO:0007669"/>
    <property type="project" value="TreeGrafter"/>
</dbReference>
<dbReference type="InterPro" id="IPR005599">
    <property type="entry name" value="GPI_mannosylTrfase"/>
</dbReference>
<evidence type="ECO:0000256" key="5">
    <source>
        <dbReference type="ARBA" id="ARBA00022679"/>
    </source>
</evidence>
<keyword evidence="8 12" id="KW-1133">Transmembrane helix</keyword>
<feature type="transmembrane region" description="Helical" evidence="12">
    <location>
        <begin position="248"/>
        <end position="265"/>
    </location>
</feature>
<comment type="caution">
    <text evidence="13">The sequence shown here is derived from an EMBL/GenBank/DDBJ whole genome shotgun (WGS) entry which is preliminary data.</text>
</comment>
<comment type="function">
    <text evidence="10">Mannosyltransferase that operates in the biosynthetic pathway of dolichol-linked oligosaccharides, the glycan precursors employed in protein asparagine (N)-glycosylation. The assembly of dolichol-linked oligosaccharides begins on the cytosolic side of the endoplasmic reticulum membrane and finishes in its lumen. The sequential addition of sugars to dolichol pyrophosphate produces dolichol-linked oligosaccharides containing fourteen sugars, including two GlcNAcs, nine mannoses and three glucoses. Once assembled, the oligosaccharide is transferred from the lipid to nascent proteins by oligosaccharyltransferases. In the lumen of the endoplasmic reticulum, adds the eighth mannose residue in an alpha-1,6 linkage onto Man(7)GlcNAc(2)-PP-dolichol to produce Man(8)GlcNAc(2)-PP-dolichol.</text>
</comment>
<keyword evidence="6 12" id="KW-0812">Transmembrane</keyword>
<keyword evidence="5 13" id="KW-0808">Transferase</keyword>
<dbReference type="UniPathway" id="UPA00378"/>
<comment type="similarity">
    <text evidence="3 12">Belongs to the glycosyltransferase 22 family.</text>
</comment>
<protein>
    <recommendedName>
        <fullName evidence="12">Mannosyltransferase</fullName>
        <ecNumber evidence="12">2.4.1.-</ecNumber>
    </recommendedName>
</protein>
<dbReference type="Proteomes" id="UP000279259">
    <property type="component" value="Unassembled WGS sequence"/>
</dbReference>
<comment type="pathway">
    <text evidence="2">Protein modification; protein glycosylation.</text>
</comment>
<feature type="transmembrane region" description="Helical" evidence="12">
    <location>
        <begin position="135"/>
        <end position="162"/>
    </location>
</feature>
<feature type="transmembrane region" description="Helical" evidence="12">
    <location>
        <begin position="98"/>
        <end position="115"/>
    </location>
</feature>
<keyword evidence="9 12" id="KW-0472">Membrane</keyword>
<evidence type="ECO:0000256" key="8">
    <source>
        <dbReference type="ARBA" id="ARBA00022989"/>
    </source>
</evidence>
<comment type="catalytic activity">
    <reaction evidence="11">
        <text>an alpha-D-Man-(1-&gt;2)-alpha-D-Man-(1-&gt;2)-alpha-D-Man-(1-&gt;3)-[alpha-D-Man-(1-&gt;2)-alpha-D-Man-(1-&gt;3)-alpha-D-Man-(1-&gt;6)]-beta-D-Man-(1-&gt;4)-beta-D-GlcNAc-(1-&gt;4)-alpha-D-GlcNAc-diphospho-di-trans,poly-cis-dolichol + a di-trans,poly-cis-dolichyl beta-D-mannosyl phosphate = an alpha-D-Man-(1-&gt;2)-alpha-D-Man-(1-&gt;2)-alpha-D-Man-(1-&gt;3)-[alpha-D-Man-(1-&gt;2)-alpha-D-Man-(1-&gt;3)-[alpha-D-Man-(1-&gt;6)]-alpha-D-Man-(1-&gt;6)]-beta-D-Man-(1-&gt;4)-beta-D-GlcNAc-(1-&gt;4)-alpha-D-GlcNAc-diphospho-di-trans,poly-cis-dolichol + a di-trans,poly-cis-dolichyl phosphate + H(+)</text>
        <dbReference type="Rhea" id="RHEA:29535"/>
        <dbReference type="Rhea" id="RHEA-COMP:19498"/>
        <dbReference type="Rhea" id="RHEA-COMP:19501"/>
        <dbReference type="Rhea" id="RHEA-COMP:19518"/>
        <dbReference type="Rhea" id="RHEA-COMP:19519"/>
        <dbReference type="ChEBI" id="CHEBI:15378"/>
        <dbReference type="ChEBI" id="CHEBI:57683"/>
        <dbReference type="ChEBI" id="CHEBI:58211"/>
        <dbReference type="ChEBI" id="CHEBI:132517"/>
        <dbReference type="ChEBI" id="CHEBI:132519"/>
        <dbReference type="EC" id="2.4.1.260"/>
    </reaction>
    <physiologicalReaction direction="left-to-right" evidence="11">
        <dbReference type="Rhea" id="RHEA:29536"/>
    </physiologicalReaction>
</comment>
<feature type="transmembrane region" description="Helical" evidence="12">
    <location>
        <begin position="289"/>
        <end position="309"/>
    </location>
</feature>
<keyword evidence="4 12" id="KW-0328">Glycosyltransferase</keyword>
<evidence type="ECO:0000256" key="11">
    <source>
        <dbReference type="ARBA" id="ARBA00048899"/>
    </source>
</evidence>
<dbReference type="AlphaFoldDB" id="A0A427YPB6"/>
<feature type="transmembrane region" description="Helical" evidence="12">
    <location>
        <begin position="316"/>
        <end position="336"/>
    </location>
</feature>
<evidence type="ECO:0000313" key="13">
    <source>
        <dbReference type="EMBL" id="RSH92921.1"/>
    </source>
</evidence>
<dbReference type="GO" id="GO:0005789">
    <property type="term" value="C:endoplasmic reticulum membrane"/>
    <property type="evidence" value="ECO:0007669"/>
    <property type="project" value="UniProtKB-SubCell"/>
</dbReference>
<dbReference type="GO" id="GO:0052917">
    <property type="term" value="F:dol-P-Man:Man(7)GlcNAc(2)-PP-Dol alpha-1,6-mannosyltransferase activity"/>
    <property type="evidence" value="ECO:0007669"/>
    <property type="project" value="UniProtKB-EC"/>
</dbReference>
<dbReference type="PANTHER" id="PTHR22760">
    <property type="entry name" value="GLYCOSYLTRANSFERASE"/>
    <property type="match status" value="1"/>
</dbReference>
<evidence type="ECO:0000256" key="7">
    <source>
        <dbReference type="ARBA" id="ARBA00022824"/>
    </source>
</evidence>
<dbReference type="OrthoDB" id="19039at2759"/>
<evidence type="ECO:0000256" key="6">
    <source>
        <dbReference type="ARBA" id="ARBA00022692"/>
    </source>
</evidence>
<keyword evidence="7 12" id="KW-0256">Endoplasmic reticulum</keyword>
<dbReference type="EC" id="2.4.1.-" evidence="12"/>
<keyword evidence="14" id="KW-1185">Reference proteome</keyword>
<evidence type="ECO:0000313" key="14">
    <source>
        <dbReference type="Proteomes" id="UP000279259"/>
    </source>
</evidence>
<feature type="transmembrane region" description="Helical" evidence="12">
    <location>
        <begin position="47"/>
        <end position="65"/>
    </location>
</feature>
<dbReference type="Pfam" id="PF03901">
    <property type="entry name" value="Glyco_transf_22"/>
    <property type="match status" value="1"/>
</dbReference>
<comment type="subcellular location">
    <subcellularLocation>
        <location evidence="1 12">Endoplasmic reticulum membrane</location>
        <topology evidence="1 12">Multi-pass membrane protein</topology>
    </subcellularLocation>
</comment>
<evidence type="ECO:0000256" key="4">
    <source>
        <dbReference type="ARBA" id="ARBA00022676"/>
    </source>
</evidence>
<evidence type="ECO:0000256" key="3">
    <source>
        <dbReference type="ARBA" id="ARBA00007063"/>
    </source>
</evidence>
<dbReference type="PANTHER" id="PTHR22760:SF1">
    <property type="entry name" value="DOL-P-MAN:MAN(7)GLCNAC(2)-PP-DOL ALPHA-1,6-MANNOSYLTRANSFERASE"/>
    <property type="match status" value="1"/>
</dbReference>
<evidence type="ECO:0000256" key="1">
    <source>
        <dbReference type="ARBA" id="ARBA00004477"/>
    </source>
</evidence>
<evidence type="ECO:0000256" key="2">
    <source>
        <dbReference type="ARBA" id="ARBA00004922"/>
    </source>
</evidence>
<feature type="transmembrane region" description="Helical" evidence="12">
    <location>
        <begin position="348"/>
        <end position="368"/>
    </location>
</feature>
<evidence type="ECO:0000256" key="9">
    <source>
        <dbReference type="ARBA" id="ARBA00023136"/>
    </source>
</evidence>